<gene>
    <name evidence="1" type="ORF">EYW49_14975</name>
</gene>
<name>A0A4Q9VL18_9HYPH</name>
<dbReference type="OrthoDB" id="5298787at2"/>
<comment type="caution">
    <text evidence="1">The sequence shown here is derived from an EMBL/GenBank/DDBJ whole genome shotgun (WGS) entry which is preliminary data.</text>
</comment>
<protein>
    <submittedName>
        <fullName evidence="1">SAM-dependent methyltransferase</fullName>
    </submittedName>
</protein>
<dbReference type="AlphaFoldDB" id="A0A4Q9VL18"/>
<dbReference type="EMBL" id="SJFN01000022">
    <property type="protein sequence ID" value="TBW36145.1"/>
    <property type="molecule type" value="Genomic_DNA"/>
</dbReference>
<dbReference type="SUPFAM" id="SSF53335">
    <property type="entry name" value="S-adenosyl-L-methionine-dependent methyltransferases"/>
    <property type="match status" value="1"/>
</dbReference>
<evidence type="ECO:0000313" key="2">
    <source>
        <dbReference type="Proteomes" id="UP000292781"/>
    </source>
</evidence>
<proteinExistence type="predicted"/>
<dbReference type="RefSeq" id="WP_131310397.1">
    <property type="nucleotide sequence ID" value="NZ_SJFN01000022.1"/>
</dbReference>
<dbReference type="GO" id="GO:0032259">
    <property type="term" value="P:methylation"/>
    <property type="evidence" value="ECO:0007669"/>
    <property type="project" value="UniProtKB-KW"/>
</dbReference>
<dbReference type="GO" id="GO:0008168">
    <property type="term" value="F:methyltransferase activity"/>
    <property type="evidence" value="ECO:0007669"/>
    <property type="project" value="UniProtKB-KW"/>
</dbReference>
<dbReference type="Proteomes" id="UP000292781">
    <property type="component" value="Unassembled WGS sequence"/>
</dbReference>
<keyword evidence="2" id="KW-1185">Reference proteome</keyword>
<organism evidence="1 2">
    <name type="scientific">Siculibacillus lacustris</name>
    <dbReference type="NCBI Taxonomy" id="1549641"/>
    <lineage>
        <taxon>Bacteria</taxon>
        <taxon>Pseudomonadati</taxon>
        <taxon>Pseudomonadota</taxon>
        <taxon>Alphaproteobacteria</taxon>
        <taxon>Hyphomicrobiales</taxon>
        <taxon>Ancalomicrobiaceae</taxon>
        <taxon>Siculibacillus</taxon>
    </lineage>
</organism>
<dbReference type="Gene3D" id="3.40.50.150">
    <property type="entry name" value="Vaccinia Virus protein VP39"/>
    <property type="match status" value="1"/>
</dbReference>
<keyword evidence="1" id="KW-0808">Transferase</keyword>
<evidence type="ECO:0000313" key="1">
    <source>
        <dbReference type="EMBL" id="TBW36145.1"/>
    </source>
</evidence>
<dbReference type="InterPro" id="IPR029063">
    <property type="entry name" value="SAM-dependent_MTases_sf"/>
</dbReference>
<keyword evidence="1" id="KW-0489">Methyltransferase</keyword>
<accession>A0A4Q9VL18</accession>
<reference evidence="1 2" key="1">
    <citation type="submission" date="2019-02" db="EMBL/GenBank/DDBJ databases">
        <title>Siculibacillus lacustris gen. nov., sp. nov., a new rosette-forming bacterium isolated from a freshwater crater lake (Lake St. Ana, Romania).</title>
        <authorList>
            <person name="Felfoldi T."/>
            <person name="Marton Z."/>
            <person name="Szabo A."/>
            <person name="Mentes A."/>
            <person name="Boka K."/>
            <person name="Marialigeti K."/>
            <person name="Mathe I."/>
            <person name="Koncz M."/>
            <person name="Schumann P."/>
            <person name="Toth E."/>
        </authorList>
    </citation>
    <scope>NUCLEOTIDE SEQUENCE [LARGE SCALE GENOMIC DNA]</scope>
    <source>
        <strain evidence="1 2">SA-279</strain>
    </source>
</reference>
<sequence>MSHHASVHPAPRGPSRPSPWVLRFLAGAPAGGPVLDVACGGGRHLRAALDRDHPVVGLDRDLGGVADLAGRPDVTLVATDLEAPDRGPWPVTGRRFAAVVITKYLYRPLFPEIRAAVADDGVLIYETFARGQPRHGHPARDVFLLGPNELLAPALIDGLVVVAFEQGEIPADPVTGRIPEIVQRLCAVGPAHPWVLERPRPID</sequence>